<dbReference type="InterPro" id="IPR010917">
    <property type="entry name" value="TonB_rcpt_CS"/>
</dbReference>
<feature type="domain" description="TonB-dependent transporter Oar-like beta-barrel" evidence="8">
    <location>
        <begin position="213"/>
        <end position="1164"/>
    </location>
</feature>
<gene>
    <name evidence="9" type="ORF">ACPOL_3691</name>
</gene>
<dbReference type="PROSITE" id="PS01156">
    <property type="entry name" value="TONB_DEPENDENT_REC_2"/>
    <property type="match status" value="1"/>
</dbReference>
<name>A0A2Z5G1M8_9BACT</name>
<dbReference type="GO" id="GO:0009279">
    <property type="term" value="C:cell outer membrane"/>
    <property type="evidence" value="ECO:0007669"/>
    <property type="project" value="UniProtKB-SubCell"/>
</dbReference>
<dbReference type="InterPro" id="IPR036942">
    <property type="entry name" value="Beta-barrel_TonB_sf"/>
</dbReference>
<protein>
    <submittedName>
        <fullName evidence="9">Oar protein</fullName>
    </submittedName>
</protein>
<keyword evidence="4" id="KW-0812">Transmembrane</keyword>
<evidence type="ECO:0000313" key="9">
    <source>
        <dbReference type="EMBL" id="AXC12972.1"/>
    </source>
</evidence>
<dbReference type="PANTHER" id="PTHR30069:SF46">
    <property type="entry name" value="OAR PROTEIN"/>
    <property type="match status" value="1"/>
</dbReference>
<evidence type="ECO:0000313" key="10">
    <source>
        <dbReference type="Proteomes" id="UP000253606"/>
    </source>
</evidence>
<evidence type="ECO:0000256" key="7">
    <source>
        <dbReference type="SAM" id="MobiDB-lite"/>
    </source>
</evidence>
<evidence type="ECO:0000256" key="4">
    <source>
        <dbReference type="ARBA" id="ARBA00022692"/>
    </source>
</evidence>
<feature type="region of interest" description="Disordered" evidence="7">
    <location>
        <begin position="580"/>
        <end position="599"/>
    </location>
</feature>
<dbReference type="Gene3D" id="2.40.170.20">
    <property type="entry name" value="TonB-dependent receptor, beta-barrel domain"/>
    <property type="match status" value="1"/>
</dbReference>
<proteinExistence type="predicted"/>
<dbReference type="AlphaFoldDB" id="A0A2Z5G1M8"/>
<dbReference type="InterPro" id="IPR057601">
    <property type="entry name" value="Oar-like_b-barrel"/>
</dbReference>
<dbReference type="SUPFAM" id="SSF49464">
    <property type="entry name" value="Carboxypeptidase regulatory domain-like"/>
    <property type="match status" value="1"/>
</dbReference>
<evidence type="ECO:0000256" key="1">
    <source>
        <dbReference type="ARBA" id="ARBA00004571"/>
    </source>
</evidence>
<evidence type="ECO:0000256" key="5">
    <source>
        <dbReference type="ARBA" id="ARBA00023136"/>
    </source>
</evidence>
<dbReference type="GO" id="GO:0044718">
    <property type="term" value="P:siderophore transmembrane transport"/>
    <property type="evidence" value="ECO:0007669"/>
    <property type="project" value="TreeGrafter"/>
</dbReference>
<keyword evidence="10" id="KW-1185">Reference proteome</keyword>
<dbReference type="InterPro" id="IPR008969">
    <property type="entry name" value="CarboxyPept-like_regulatory"/>
</dbReference>
<keyword evidence="3" id="KW-1134">Transmembrane beta strand</keyword>
<accession>A0A2Z5G1M8</accession>
<evidence type="ECO:0000256" key="3">
    <source>
        <dbReference type="ARBA" id="ARBA00022452"/>
    </source>
</evidence>
<keyword evidence="6" id="KW-0998">Cell outer membrane</keyword>
<dbReference type="SUPFAM" id="SSF56935">
    <property type="entry name" value="Porins"/>
    <property type="match status" value="1"/>
</dbReference>
<keyword evidence="5" id="KW-0472">Membrane</keyword>
<sequence>MDPSGAVIVGAKITVVNSGTGASLETTSTSAGSYRFPELPLGTYDVTATANGFGTQVQHGVLVTIGSVSALNLTLAPGGESTTVNVDASAPAIETQSSDVGGTVDSRQIVELPLALGGVGALRSPEAFEFLLPGTTGPGTANSNNGIFLSKISGGQEYGNEVLLDGASQTRSENGSSFDEEAPSVEALQEFKITTAIPEAEYGRTTGGIESFVTKSGTKEFHGTAFDIFRNEAMDANTWFNNGNRALTCVGAAATPACAANFRTPSDKQNDYGGSFGGPVKIPKVFNGGDKYFFFFAWEQFQQKLGATQISTVPTLAERGGDFTDRYNPAAPAPTPSGTNPCDGTPVYTGEVFDPSTTRTVNGTPCRSPFPGNIVPVNRFSAVAGGLLNYIPAPTTTALFNNFFFPSTIPLTNTTYTVRVDANVSEASKIFVSYSTRDNNRTSGGNPLLPYPEDPNTWKQDFETHLGRAGWDYAIKPAVLNHLNFGFNRTNSKNFAYPIFNNIDYAQRLGIANAPPSLNFPQVTFDGRDDLVNLGNPGQNDDNVDNGWRVNDSVSIEKGRNSYKIGFDYRLQQYSPINNPSPAVNFARPQTSSDLGNSENDGNSFASLLLGQTSGGNFAAGLYAEKPRWTSYYYALFAQDDLKVNNNLTLNLGVRWDVDVPRTEAHNATSNFSPTAIDTEYGVPGAMVFGTTCHCNTRWANTYYKDIAPRIGFAYTPANSNGKTVFRGGGAIFYGPLQFSDFGGSMNQGYKIAPSFTSADEFSPAFQLDSGYPAYPQPPSLDPGLFNGQAVTGSFIAPSDGKPAAVYEWSLQMQQQLAEDLILSIGYLGNKAQNLRSNVQNINNIPIADFALSSQLNQSVTANTAGVTPPFPGFTTIWGANAPVQRALRPFPQYDYIDTGCCLQNVGMSTYNALLVSLTRRYRNGLTLQFSYTFAKNLTDADSALPNNGISVSQVQNPFDLRQDKAISAQDIRNTVVLAPLYRLPFGAGQPFLNHGFLSVVAGGWEIGSVQRYESGQPVSFCCATGIPGFENSIYYSRVFGQPLKSANYQSGHLNPLIPGQNNYFNKSAFFDPNAAASAPNSTAPWSFGDVPRVTDEVRTQAYLNEDISLLKTTPIKEGVSFVLKAEFLNALNRHQFALPGDLNPTDGNFGIPTTTISTPRNLQITGRITF</sequence>
<dbReference type="KEGG" id="abas:ACPOL_3691"/>
<dbReference type="GO" id="GO:0015344">
    <property type="term" value="F:siderophore uptake transmembrane transporter activity"/>
    <property type="evidence" value="ECO:0007669"/>
    <property type="project" value="TreeGrafter"/>
</dbReference>
<dbReference type="Proteomes" id="UP000253606">
    <property type="component" value="Chromosome"/>
</dbReference>
<dbReference type="PANTHER" id="PTHR30069">
    <property type="entry name" value="TONB-DEPENDENT OUTER MEMBRANE RECEPTOR"/>
    <property type="match status" value="1"/>
</dbReference>
<dbReference type="Pfam" id="PF25183">
    <property type="entry name" value="OMP_b-brl_4"/>
    <property type="match status" value="1"/>
</dbReference>
<dbReference type="Pfam" id="PF13620">
    <property type="entry name" value="CarboxypepD_reg"/>
    <property type="match status" value="1"/>
</dbReference>
<keyword evidence="2" id="KW-0813">Transport</keyword>
<evidence type="ECO:0000256" key="2">
    <source>
        <dbReference type="ARBA" id="ARBA00022448"/>
    </source>
</evidence>
<comment type="subcellular location">
    <subcellularLocation>
        <location evidence="1">Cell outer membrane</location>
        <topology evidence="1">Multi-pass membrane protein</topology>
    </subcellularLocation>
</comment>
<dbReference type="InterPro" id="IPR039426">
    <property type="entry name" value="TonB-dep_rcpt-like"/>
</dbReference>
<organism evidence="9 10">
    <name type="scientific">Acidisarcina polymorpha</name>
    <dbReference type="NCBI Taxonomy" id="2211140"/>
    <lineage>
        <taxon>Bacteria</taxon>
        <taxon>Pseudomonadati</taxon>
        <taxon>Acidobacteriota</taxon>
        <taxon>Terriglobia</taxon>
        <taxon>Terriglobales</taxon>
        <taxon>Acidobacteriaceae</taxon>
        <taxon>Acidisarcina</taxon>
    </lineage>
</organism>
<reference evidence="9 10" key="1">
    <citation type="journal article" date="2018" name="Front. Microbiol.">
        <title>Hydrolytic Capabilities as a Key to Environmental Success: Chitinolytic and Cellulolytic Acidobacteria From Acidic Sub-arctic Soils and Boreal Peatlands.</title>
        <authorList>
            <person name="Belova S.E."/>
            <person name="Ravin N.V."/>
            <person name="Pankratov T.A."/>
            <person name="Rakitin A.L."/>
            <person name="Ivanova A.A."/>
            <person name="Beletsky A.V."/>
            <person name="Mardanov A.V."/>
            <person name="Sinninghe Damste J.S."/>
            <person name="Dedysh S.N."/>
        </authorList>
    </citation>
    <scope>NUCLEOTIDE SEQUENCE [LARGE SCALE GENOMIC DNA]</scope>
    <source>
        <strain evidence="9 10">SBC82</strain>
    </source>
</reference>
<evidence type="ECO:0000259" key="8">
    <source>
        <dbReference type="Pfam" id="PF25183"/>
    </source>
</evidence>
<dbReference type="Gene3D" id="2.60.40.1120">
    <property type="entry name" value="Carboxypeptidase-like, regulatory domain"/>
    <property type="match status" value="1"/>
</dbReference>
<dbReference type="EMBL" id="CP030840">
    <property type="protein sequence ID" value="AXC12972.1"/>
    <property type="molecule type" value="Genomic_DNA"/>
</dbReference>
<evidence type="ECO:0000256" key="6">
    <source>
        <dbReference type="ARBA" id="ARBA00023237"/>
    </source>
</evidence>